<reference evidence="2" key="1">
    <citation type="submission" date="2021-02" db="EMBL/GenBank/DDBJ databases">
        <authorList>
            <person name="Nowell W R."/>
        </authorList>
    </citation>
    <scope>NUCLEOTIDE SEQUENCE</scope>
</reference>
<name>A0A815AZV2_9BILA</name>
<keyword evidence="1" id="KW-0175">Coiled coil</keyword>
<dbReference type="AlphaFoldDB" id="A0A815AZV2"/>
<feature type="coiled-coil region" evidence="1">
    <location>
        <begin position="506"/>
        <end position="540"/>
    </location>
</feature>
<dbReference type="Proteomes" id="UP000663829">
    <property type="component" value="Unassembled WGS sequence"/>
</dbReference>
<accession>A0A815AZV2</accession>
<proteinExistence type="predicted"/>
<feature type="coiled-coil region" evidence="1">
    <location>
        <begin position="411"/>
        <end position="438"/>
    </location>
</feature>
<feature type="coiled-coil region" evidence="1">
    <location>
        <begin position="686"/>
        <end position="758"/>
    </location>
</feature>
<gene>
    <name evidence="2" type="ORF">GPM918_LOCUS26806</name>
    <name evidence="3" type="ORF">SRO942_LOCUS27026</name>
</gene>
<dbReference type="PANTHER" id="PTHR23159:SF31">
    <property type="entry name" value="CENTROSOME-ASSOCIATED PROTEIN CEP250 ISOFORM X1"/>
    <property type="match status" value="1"/>
</dbReference>
<evidence type="ECO:0000313" key="3">
    <source>
        <dbReference type="EMBL" id="CAF4047333.1"/>
    </source>
</evidence>
<dbReference type="PANTHER" id="PTHR23159">
    <property type="entry name" value="CENTROSOMAL PROTEIN 2"/>
    <property type="match status" value="1"/>
</dbReference>
<dbReference type="EMBL" id="CAJNOQ010010957">
    <property type="protein sequence ID" value="CAF1265198.1"/>
    <property type="molecule type" value="Genomic_DNA"/>
</dbReference>
<dbReference type="Proteomes" id="UP000681722">
    <property type="component" value="Unassembled WGS sequence"/>
</dbReference>
<dbReference type="Gene3D" id="1.20.5.1160">
    <property type="entry name" value="Vasodilator-stimulated phosphoprotein"/>
    <property type="match status" value="1"/>
</dbReference>
<dbReference type="EMBL" id="CAJOBC010020626">
    <property type="protein sequence ID" value="CAF4047333.1"/>
    <property type="molecule type" value="Genomic_DNA"/>
</dbReference>
<comment type="caution">
    <text evidence="2">The sequence shown here is derived from an EMBL/GenBank/DDBJ whole genome shotgun (WGS) entry which is preliminary data.</text>
</comment>
<evidence type="ECO:0000313" key="4">
    <source>
        <dbReference type="Proteomes" id="UP000663829"/>
    </source>
</evidence>
<protein>
    <submittedName>
        <fullName evidence="2">Uncharacterized protein</fullName>
    </submittedName>
</protein>
<evidence type="ECO:0000256" key="1">
    <source>
        <dbReference type="SAM" id="Coils"/>
    </source>
</evidence>
<keyword evidence="4" id="KW-1185">Reference proteome</keyword>
<organism evidence="2 4">
    <name type="scientific">Didymodactylos carnosus</name>
    <dbReference type="NCBI Taxonomy" id="1234261"/>
    <lineage>
        <taxon>Eukaryota</taxon>
        <taxon>Metazoa</taxon>
        <taxon>Spiralia</taxon>
        <taxon>Gnathifera</taxon>
        <taxon>Rotifera</taxon>
        <taxon>Eurotatoria</taxon>
        <taxon>Bdelloidea</taxon>
        <taxon>Philodinida</taxon>
        <taxon>Philodinidae</taxon>
        <taxon>Didymodactylos</taxon>
    </lineage>
</organism>
<sequence length="854" mass="99402">MEYQCNDIDDKSKVGELKEELSSAFIKSDPQNVNVKERKRNESSFILTVQTLVDKRDIKPLESSLQLMKSGIENVISTELTNIEEISSIKDTVNETRDKTKKTQWTLKDIKKELETPLQSLNKSSNLAKLKTLGELDGFLSSMGLYISWGMNEGEIKGKIHAKYTQSAPSFDVHYSGNVEFNGSQFYSGNKNYSHRISSARSKCSCNEFGPFPASSSNNSKCDYCGASANYCSHCGKKFPEPTATNHGRWYYTEGENKGRIYLYTESKEFTGNVFYSGNVNYTGSKPYSGYTKATCSSNHHNCSCDSWSQMVLSFREALEEKDYYKKSFNEQKVLLDNLRTKHQEAQDTVNDIVPNMDLIEEKSHFAITNIQRERQLFLSGLKDQQEKTVFAFNVMNQLHQSEKIFQEQLITIVKNNEEQQRNEKNRLQEEIGNIRQHHGHESQPKKTHVDKTHNKINKNQLHIHHSSCQEPSSFEHDFLNKKKVREQGNKIRLLTQDIIWRDTRITNLEKELGETSEQKQVLQDEKKSLERSLHEEAEKYKTLSLLYDESLNTNDHEKKVWEKNKLYLEDNLSEANKQIEKLKHEKDSLEHEMSAIKRELDFSNSHLKDKENCIVDLEHTLHVKQKEFDDLTHERNGLESEFDLLKQHSTKLEKELNHTKELMVVGQTSLNSYLKKEGESRSLQIQSCFRELEDLRKRNVDFEKESNLLRVQKQELEDKIKKTVEKLNSLCSINQNIPMFQRTIDDLKGKNQELEELLIKQKSYYEEQIMNLKQSHMLKDVEKGQGVSDAEKEQAVLDAKLRSFIPNLFIKLCKKSTLDENRTDEYLEVLTDEKISLAQMIRKVDVFMMKEMI</sequence>
<feature type="coiled-coil region" evidence="1">
    <location>
        <begin position="566"/>
        <end position="656"/>
    </location>
</feature>
<evidence type="ECO:0000313" key="2">
    <source>
        <dbReference type="EMBL" id="CAF1265198.1"/>
    </source>
</evidence>